<keyword evidence="2" id="KW-1133">Transmembrane helix</keyword>
<feature type="transmembrane region" description="Helical" evidence="2">
    <location>
        <begin position="173"/>
        <end position="194"/>
    </location>
</feature>
<name>A0A409YRA3_9AGAR</name>
<dbReference type="OrthoDB" id="2953990at2759"/>
<dbReference type="Proteomes" id="UP000284706">
    <property type="component" value="Unassembled WGS sequence"/>
</dbReference>
<evidence type="ECO:0000313" key="3">
    <source>
        <dbReference type="EMBL" id="PPR05548.1"/>
    </source>
</evidence>
<comment type="caution">
    <text evidence="3">The sequence shown here is derived from an EMBL/GenBank/DDBJ whole genome shotgun (WGS) entry which is preliminary data.</text>
</comment>
<feature type="transmembrane region" description="Helical" evidence="2">
    <location>
        <begin position="143"/>
        <end position="161"/>
    </location>
</feature>
<protein>
    <submittedName>
        <fullName evidence="3">Uncharacterized protein</fullName>
    </submittedName>
</protein>
<proteinExistence type="predicted"/>
<evidence type="ECO:0000313" key="4">
    <source>
        <dbReference type="Proteomes" id="UP000284706"/>
    </source>
</evidence>
<dbReference type="InParanoid" id="A0A409YRA3"/>
<feature type="region of interest" description="Disordered" evidence="1">
    <location>
        <begin position="1"/>
        <end position="29"/>
    </location>
</feature>
<keyword evidence="2" id="KW-0812">Transmembrane</keyword>
<evidence type="ECO:0000256" key="2">
    <source>
        <dbReference type="SAM" id="Phobius"/>
    </source>
</evidence>
<sequence>MAFPRNSARPYDKEDAMETPPSAPTSALPTPSILDPSHPLAYLAYLPQDAAYELTISVYMLVAGLVVQMWDVLNNLNEDYKLLRQSTKKLPFFVYAISRLSTMLFLLAFVILNSELRHPSLLDSYKVIVTAAPTGNCYRLMKGSTSLFCLALASTSLLFYFRVRALYIDHKYVPRFFFLMWLVVVGSSLTTITGTSGAPIGPTTHCLNVKLERYIGLAVATPFLNDTCVFIATTYRLMHFGLPGDAGIRDTFRAVISGNGLTLLTKALFHDGQAYYMWVLSQLNAAVYDIDWLPQDYSIPMAYRASFPNIDVALINIMACRVFRRTKNGRYIQESILSDTKIFADFSRELHLWNEAADASDTATVKITDSRQTCYA</sequence>
<evidence type="ECO:0000256" key="1">
    <source>
        <dbReference type="SAM" id="MobiDB-lite"/>
    </source>
</evidence>
<gene>
    <name evidence="3" type="ORF">CVT26_008761</name>
</gene>
<accession>A0A409YRA3</accession>
<keyword evidence="4" id="KW-1185">Reference proteome</keyword>
<feature type="transmembrane region" description="Helical" evidence="2">
    <location>
        <begin position="90"/>
        <end position="112"/>
    </location>
</feature>
<reference evidence="3 4" key="1">
    <citation type="journal article" date="2018" name="Evol. Lett.">
        <title>Horizontal gene cluster transfer increased hallucinogenic mushroom diversity.</title>
        <authorList>
            <person name="Reynolds H.T."/>
            <person name="Vijayakumar V."/>
            <person name="Gluck-Thaler E."/>
            <person name="Korotkin H.B."/>
            <person name="Matheny P.B."/>
            <person name="Slot J.C."/>
        </authorList>
    </citation>
    <scope>NUCLEOTIDE SEQUENCE [LARGE SCALE GENOMIC DNA]</scope>
    <source>
        <strain evidence="3 4">SRW20</strain>
    </source>
</reference>
<dbReference type="EMBL" id="NHYE01000464">
    <property type="protein sequence ID" value="PPR05548.1"/>
    <property type="molecule type" value="Genomic_DNA"/>
</dbReference>
<keyword evidence="2" id="KW-0472">Membrane</keyword>
<dbReference type="AlphaFoldDB" id="A0A409YRA3"/>
<organism evidence="3 4">
    <name type="scientific">Gymnopilus dilepis</name>
    <dbReference type="NCBI Taxonomy" id="231916"/>
    <lineage>
        <taxon>Eukaryota</taxon>
        <taxon>Fungi</taxon>
        <taxon>Dikarya</taxon>
        <taxon>Basidiomycota</taxon>
        <taxon>Agaricomycotina</taxon>
        <taxon>Agaricomycetes</taxon>
        <taxon>Agaricomycetidae</taxon>
        <taxon>Agaricales</taxon>
        <taxon>Agaricineae</taxon>
        <taxon>Hymenogastraceae</taxon>
        <taxon>Gymnopilus</taxon>
    </lineage>
</organism>